<dbReference type="Gene3D" id="2.60.40.1120">
    <property type="entry name" value="Carboxypeptidase-like, regulatory domain"/>
    <property type="match status" value="1"/>
</dbReference>
<evidence type="ECO:0008006" key="14">
    <source>
        <dbReference type="Google" id="ProtNLM"/>
    </source>
</evidence>
<evidence type="ECO:0000259" key="10">
    <source>
        <dbReference type="Pfam" id="PF00593"/>
    </source>
</evidence>
<dbReference type="InterPro" id="IPR036942">
    <property type="entry name" value="Beta-barrel_TonB_sf"/>
</dbReference>
<gene>
    <name evidence="12" type="ORF">APS56_04805</name>
</gene>
<dbReference type="PATRIC" id="fig|1736674.3.peg.988"/>
<dbReference type="RefSeq" id="WP_054725377.1">
    <property type="nucleotide sequence ID" value="NZ_CP012898.1"/>
</dbReference>
<comment type="subcellular location">
    <subcellularLocation>
        <location evidence="1 8">Cell outer membrane</location>
        <topology evidence="1 8">Multi-pass membrane protein</topology>
    </subcellularLocation>
</comment>
<feature type="domain" description="TonB-dependent receptor plug" evidence="11">
    <location>
        <begin position="113"/>
        <end position="219"/>
    </location>
</feature>
<evidence type="ECO:0000313" key="13">
    <source>
        <dbReference type="Proteomes" id="UP000057981"/>
    </source>
</evidence>
<dbReference type="NCBIfam" id="TIGR04056">
    <property type="entry name" value="OMP_RagA_SusC"/>
    <property type="match status" value="1"/>
</dbReference>
<dbReference type="PROSITE" id="PS52016">
    <property type="entry name" value="TONB_DEPENDENT_REC_3"/>
    <property type="match status" value="1"/>
</dbReference>
<comment type="similarity">
    <text evidence="8 9">Belongs to the TonB-dependent receptor family.</text>
</comment>
<dbReference type="Gene3D" id="2.40.170.20">
    <property type="entry name" value="TonB-dependent receptor, beta-barrel domain"/>
    <property type="match status" value="1"/>
</dbReference>
<evidence type="ECO:0000256" key="3">
    <source>
        <dbReference type="ARBA" id="ARBA00022452"/>
    </source>
</evidence>
<dbReference type="InterPro" id="IPR037066">
    <property type="entry name" value="Plug_dom_sf"/>
</dbReference>
<dbReference type="OrthoDB" id="9768177at2"/>
<dbReference type="KEGG" id="ahz:APS56_04805"/>
<evidence type="ECO:0000256" key="1">
    <source>
        <dbReference type="ARBA" id="ARBA00004571"/>
    </source>
</evidence>
<keyword evidence="5 9" id="KW-0798">TonB box</keyword>
<dbReference type="InterPro" id="IPR039426">
    <property type="entry name" value="TonB-dep_rcpt-like"/>
</dbReference>
<evidence type="ECO:0000259" key="11">
    <source>
        <dbReference type="Pfam" id="PF07715"/>
    </source>
</evidence>
<name>A0A0P0CVP1_9FLAO</name>
<dbReference type="SUPFAM" id="SSF56935">
    <property type="entry name" value="Porins"/>
    <property type="match status" value="1"/>
</dbReference>
<dbReference type="NCBIfam" id="TIGR04057">
    <property type="entry name" value="SusC_RagA_signa"/>
    <property type="match status" value="1"/>
</dbReference>
<dbReference type="GO" id="GO:0009279">
    <property type="term" value="C:cell outer membrane"/>
    <property type="evidence" value="ECO:0007669"/>
    <property type="project" value="UniProtKB-SubCell"/>
</dbReference>
<reference evidence="12 13" key="1">
    <citation type="submission" date="2015-10" db="EMBL/GenBank/DDBJ databases">
        <authorList>
            <person name="Gilbert D.G."/>
        </authorList>
    </citation>
    <scope>NUCLEOTIDE SEQUENCE [LARGE SCALE GENOMIC DNA]</scope>
    <source>
        <strain evidence="13">HZ-22</strain>
    </source>
</reference>
<dbReference type="InterPro" id="IPR008969">
    <property type="entry name" value="CarboxyPept-like_regulatory"/>
</dbReference>
<dbReference type="STRING" id="1736674.APS56_04805"/>
<dbReference type="AlphaFoldDB" id="A0A0P0CVP1"/>
<keyword evidence="4 8" id="KW-0812">Transmembrane</keyword>
<keyword evidence="7 8" id="KW-0998">Cell outer membrane</keyword>
<evidence type="ECO:0000256" key="7">
    <source>
        <dbReference type="ARBA" id="ARBA00023237"/>
    </source>
</evidence>
<keyword evidence="13" id="KW-1185">Reference proteome</keyword>
<organism evidence="12 13">
    <name type="scientific">Pseudalgibacter alginicilyticus</name>
    <dbReference type="NCBI Taxonomy" id="1736674"/>
    <lineage>
        <taxon>Bacteria</taxon>
        <taxon>Pseudomonadati</taxon>
        <taxon>Bacteroidota</taxon>
        <taxon>Flavobacteriia</taxon>
        <taxon>Flavobacteriales</taxon>
        <taxon>Flavobacteriaceae</taxon>
        <taxon>Pseudalgibacter</taxon>
    </lineage>
</organism>
<evidence type="ECO:0000256" key="4">
    <source>
        <dbReference type="ARBA" id="ARBA00022692"/>
    </source>
</evidence>
<dbReference type="InterPro" id="IPR012910">
    <property type="entry name" value="Plug_dom"/>
</dbReference>
<dbReference type="SUPFAM" id="SSF49464">
    <property type="entry name" value="Carboxypeptidase regulatory domain-like"/>
    <property type="match status" value="1"/>
</dbReference>
<protein>
    <recommendedName>
        <fullName evidence="14">SusC/RagA family TonB-linked outer membrane protein</fullName>
    </recommendedName>
</protein>
<dbReference type="Proteomes" id="UP000057981">
    <property type="component" value="Chromosome"/>
</dbReference>
<sequence>MKNIKLLIATCLLCAFSYGQHNRVSGLVVDGSGIPIPGAIVIVKGTTIGTLTDFNGEFTIAPLEDNEIIRVSYLGYVPQEINIKGLTELKMVMQEEISELNEVVLIGYGSQKKIEVTGAVSTVELKDVESRPLTSSSQILQGKVAGVSVTQSSGSPGDDNATIRIRGISSIDNNNDPLVIIDDIPGQLSDVNPADIESISVLKDAASASIYGSRASAGVIVIKTKRASVGKLSLDFNTITAVQYATKLPETLDSWVHAELTNEALRNVGQQDQYSREDIELFKYGIDPIRPNTDWYGIFLGDGLTQNSFLNVKQGTEDFTFTGSVGYYNQKGILKGTESDKVTYRTRFDSYFLNRKVKIGVALSGYDQVVDELISSTASLMNVLSATNATTFVESLPDEEGVTYYSGQGRYLGAKDFGGGIDRTTKSLITQYYMQIEPIKNLQAKLTYGNNKYNLEYQRFVPEMFFAGNILGESPSLTDSSLEKRFTSTTNSTLTTTLNYSKRLKKHNFSALLGYERLERIYQTDYAKVDDLSSNQPIFDLGDPNSYFLTSNANESSTVSYFGRLNYSFASKYLLELNMRRDGSSRFALENQWGNFPSISAGWVISKEKFMKSLDYLFLKLRGSWGRLGNQSIGSYYAASDQMSGSEFYNFGGSVVSGRGTIVLANPDTKWETTEQINLGFDLELFNRVSATFEYFDKKTYDILARVTIPTSLGVSERPYQNIGDMTNKGFELSLGYTSKPNKNGFSYSINTNFTYLKNEVTDLGGLDFVDQSDVLRSQVGHPFASFYGYKVDDIYQVDDFTWQNDSDPSIEHYNRDYQLKDENADPSGIMPRVWPGDEKFRDIDGNGIINSDDKTIIGRSVPKFYYGGTINLSYKNWGLNIIGQGIGGAEAYQNGYLQKFLNNGSNSSIQQFQADNRWTFDNPSTKYRRLTKSLERNGLESSYYVTNASYFRIKNIELSYNLPKEVIERLNISRLRLFFSAENILTFTNYISGFDPERPYNVTNQPFHPQIQSLSCGLNLNF</sequence>
<accession>A0A0P0CVP1</accession>
<dbReference type="Pfam" id="PF07715">
    <property type="entry name" value="Plug"/>
    <property type="match status" value="1"/>
</dbReference>
<evidence type="ECO:0000256" key="8">
    <source>
        <dbReference type="PROSITE-ProRule" id="PRU01360"/>
    </source>
</evidence>
<feature type="domain" description="TonB-dependent receptor-like beta-barrel" evidence="10">
    <location>
        <begin position="409"/>
        <end position="985"/>
    </location>
</feature>
<evidence type="ECO:0000313" key="12">
    <source>
        <dbReference type="EMBL" id="ALJ04499.1"/>
    </source>
</evidence>
<keyword evidence="3 8" id="KW-1134">Transmembrane beta strand</keyword>
<dbReference type="InterPro" id="IPR023996">
    <property type="entry name" value="TonB-dep_OMP_SusC/RagA"/>
</dbReference>
<evidence type="ECO:0000256" key="6">
    <source>
        <dbReference type="ARBA" id="ARBA00023136"/>
    </source>
</evidence>
<dbReference type="Pfam" id="PF00593">
    <property type="entry name" value="TonB_dep_Rec_b-barrel"/>
    <property type="match status" value="1"/>
</dbReference>
<dbReference type="Gene3D" id="2.170.130.10">
    <property type="entry name" value="TonB-dependent receptor, plug domain"/>
    <property type="match status" value="1"/>
</dbReference>
<dbReference type="EMBL" id="CP012898">
    <property type="protein sequence ID" value="ALJ04499.1"/>
    <property type="molecule type" value="Genomic_DNA"/>
</dbReference>
<dbReference type="FunFam" id="2.170.130.10:FF:000003">
    <property type="entry name" value="SusC/RagA family TonB-linked outer membrane protein"/>
    <property type="match status" value="1"/>
</dbReference>
<dbReference type="InterPro" id="IPR023997">
    <property type="entry name" value="TonB-dep_OMP_SusC/RagA_CS"/>
</dbReference>
<keyword evidence="2 8" id="KW-0813">Transport</keyword>
<proteinExistence type="inferred from homology"/>
<evidence type="ECO:0000256" key="9">
    <source>
        <dbReference type="RuleBase" id="RU003357"/>
    </source>
</evidence>
<keyword evidence="6 8" id="KW-0472">Membrane</keyword>
<dbReference type="InterPro" id="IPR000531">
    <property type="entry name" value="Beta-barrel_TonB"/>
</dbReference>
<dbReference type="Pfam" id="PF13715">
    <property type="entry name" value="CarbopepD_reg_2"/>
    <property type="match status" value="1"/>
</dbReference>
<evidence type="ECO:0000256" key="5">
    <source>
        <dbReference type="ARBA" id="ARBA00023077"/>
    </source>
</evidence>
<evidence type="ECO:0000256" key="2">
    <source>
        <dbReference type="ARBA" id="ARBA00022448"/>
    </source>
</evidence>